<feature type="signal peptide" evidence="1">
    <location>
        <begin position="1"/>
        <end position="22"/>
    </location>
</feature>
<protein>
    <submittedName>
        <fullName evidence="2">Uncharacterized protein</fullName>
    </submittedName>
</protein>
<gene>
    <name evidence="2" type="ORF">SM757_23200</name>
</gene>
<name>A0ABU5IKT2_9BURK</name>
<dbReference type="EMBL" id="JAXOJX010000045">
    <property type="protein sequence ID" value="MDZ5459491.1"/>
    <property type="molecule type" value="Genomic_DNA"/>
</dbReference>
<dbReference type="Gene3D" id="3.40.190.150">
    <property type="entry name" value="Bordetella uptake gene, domain 1"/>
    <property type="match status" value="1"/>
</dbReference>
<dbReference type="Proteomes" id="UP001293718">
    <property type="component" value="Unassembled WGS sequence"/>
</dbReference>
<evidence type="ECO:0000256" key="1">
    <source>
        <dbReference type="SAM" id="SignalP"/>
    </source>
</evidence>
<keyword evidence="1" id="KW-0732">Signal</keyword>
<dbReference type="RefSeq" id="WP_157118875.1">
    <property type="nucleotide sequence ID" value="NZ_JAXOJX010000045.1"/>
</dbReference>
<proteinExistence type="predicted"/>
<dbReference type="InterPro" id="IPR042100">
    <property type="entry name" value="Bug_dom1"/>
</dbReference>
<accession>A0ABU5IKT2</accession>
<reference evidence="2 3" key="1">
    <citation type="submission" date="2023-11" db="EMBL/GenBank/DDBJ databases">
        <title>Draft genome of Azohydromonas lata strain H1 (DSM1123), a polyhydroxyalkanoate producer.</title>
        <authorList>
            <person name="Traversa D."/>
            <person name="D'Addabbo P."/>
            <person name="Pazzani C."/>
            <person name="Manzari C."/>
            <person name="Chiara M."/>
            <person name="Scrascia M."/>
        </authorList>
    </citation>
    <scope>NUCLEOTIDE SEQUENCE [LARGE SCALE GENOMIC DNA]</scope>
    <source>
        <strain evidence="2 3">H1</strain>
    </source>
</reference>
<organism evidence="2 3">
    <name type="scientific">Azohydromonas lata</name>
    <dbReference type="NCBI Taxonomy" id="45677"/>
    <lineage>
        <taxon>Bacteria</taxon>
        <taxon>Pseudomonadati</taxon>
        <taxon>Pseudomonadota</taxon>
        <taxon>Betaproteobacteria</taxon>
        <taxon>Burkholderiales</taxon>
        <taxon>Sphaerotilaceae</taxon>
        <taxon>Azohydromonas</taxon>
    </lineage>
</organism>
<sequence length="106" mass="11294">MNLTRLHRRGVLALLASLPLMAARAAPTQATNVDLARRFAYDLPAPIQARLYAEIDKALADDAVRSSLEQAGLVPPASTPQALAELVRGELATRGRLVKAAGIEPE</sequence>
<keyword evidence="3" id="KW-1185">Reference proteome</keyword>
<evidence type="ECO:0000313" key="2">
    <source>
        <dbReference type="EMBL" id="MDZ5459491.1"/>
    </source>
</evidence>
<evidence type="ECO:0000313" key="3">
    <source>
        <dbReference type="Proteomes" id="UP001293718"/>
    </source>
</evidence>
<comment type="caution">
    <text evidence="2">The sequence shown here is derived from an EMBL/GenBank/DDBJ whole genome shotgun (WGS) entry which is preliminary data.</text>
</comment>
<feature type="chain" id="PRO_5046511848" evidence="1">
    <location>
        <begin position="23"/>
        <end position="106"/>
    </location>
</feature>